<protein>
    <submittedName>
        <fullName evidence="2">Uncharacterized protein</fullName>
    </submittedName>
</protein>
<gene>
    <name evidence="2" type="ORF">M0811_08069</name>
</gene>
<evidence type="ECO:0000256" key="1">
    <source>
        <dbReference type="SAM" id="Phobius"/>
    </source>
</evidence>
<dbReference type="AlphaFoldDB" id="A0A9Q0RDG7"/>
<dbReference type="SUPFAM" id="SSF50969">
    <property type="entry name" value="YVTN repeat-like/Quinoprotein amine dehydrogenase"/>
    <property type="match status" value="2"/>
</dbReference>
<keyword evidence="3" id="KW-1185">Reference proteome</keyword>
<reference evidence="2" key="1">
    <citation type="submission" date="2022-10" db="EMBL/GenBank/DDBJ databases">
        <title>Novel sulphate-reducing endosymbionts in the free-living metamonad Anaeramoeba.</title>
        <authorList>
            <person name="Jerlstrom-Hultqvist J."/>
            <person name="Cepicka I."/>
            <person name="Gallot-Lavallee L."/>
            <person name="Salas-Leiva D."/>
            <person name="Curtis B.A."/>
            <person name="Zahonova K."/>
            <person name="Pipaliya S."/>
            <person name="Dacks J."/>
            <person name="Roger A.J."/>
        </authorList>
    </citation>
    <scope>NUCLEOTIDE SEQUENCE</scope>
    <source>
        <strain evidence="2">BMAN</strain>
    </source>
</reference>
<organism evidence="2 3">
    <name type="scientific">Anaeramoeba ignava</name>
    <name type="common">Anaerobic marine amoeba</name>
    <dbReference type="NCBI Taxonomy" id="1746090"/>
    <lineage>
        <taxon>Eukaryota</taxon>
        <taxon>Metamonada</taxon>
        <taxon>Anaeramoebidae</taxon>
        <taxon>Anaeramoeba</taxon>
    </lineage>
</organism>
<feature type="transmembrane region" description="Helical" evidence="1">
    <location>
        <begin position="12"/>
        <end position="40"/>
    </location>
</feature>
<comment type="caution">
    <text evidence="2">The sequence shown here is derived from an EMBL/GenBank/DDBJ whole genome shotgun (WGS) entry which is preliminary data.</text>
</comment>
<dbReference type="Proteomes" id="UP001149090">
    <property type="component" value="Unassembled WGS sequence"/>
</dbReference>
<keyword evidence="1" id="KW-0812">Transmembrane</keyword>
<proteinExistence type="predicted"/>
<sequence>MKIKLIKFFLFIFILFFNLNFLKIKFFILLFCFSFFILIVQNQTLENSFHFPRSILNPTLSLIDESNGFLYYFNFDCSPFGSFLENSIFQIDLNSLHLFNSSYLSDLDQQILTGVIDPKNQIAYLATNPYEYSWNENPKIIKFNLSSFSIIDSIELPESYLDWGFISSHIDLNNSKAYFILKCYDYCSSDNYQIFKIDLTNFSIELNTSIDVDSIYGSQIDLFNQYLYIFSTNNSNSNPQIQKIDLGNLSEIGTLTLIEIFSEWSNMNGIIDNSTNLMYVGFSYYPSLIIVKVNLTDFTKMDNITVEDKDYNDIISVGIDTVNHLGYFVVGCVFDFFFSQFICIQKINLTSFESIQSYSFSDAFPVISFDSSTTYAYIGFTNSSFIKFDLLEFQEKNSGLGNFQDPSIILIDELNQIAYVGFDYLFVLVAKIDLSSFQLIDYITNDNSSDKINFGEIDSSNGFAYFFISSQTKISKIMKVELSNFSISEMKILDSNGSIQSTCFDNQNHFLYVGFSNLTDENGKILKINSPNLEIVDYFPISDFKQFQNLFVDSSKKITLFIYGN</sequence>
<name>A0A9Q0RDG7_ANAIG</name>
<evidence type="ECO:0000313" key="3">
    <source>
        <dbReference type="Proteomes" id="UP001149090"/>
    </source>
</evidence>
<dbReference type="EMBL" id="JAPDFW010000069">
    <property type="protein sequence ID" value="KAJ5074714.1"/>
    <property type="molecule type" value="Genomic_DNA"/>
</dbReference>
<keyword evidence="1" id="KW-1133">Transmembrane helix</keyword>
<evidence type="ECO:0000313" key="2">
    <source>
        <dbReference type="EMBL" id="KAJ5074714.1"/>
    </source>
</evidence>
<accession>A0A9Q0RDG7</accession>
<dbReference type="InterPro" id="IPR011044">
    <property type="entry name" value="Quino_amine_DH_bsu"/>
</dbReference>
<keyword evidence="1" id="KW-0472">Membrane</keyword>